<evidence type="ECO:0000313" key="6">
    <source>
        <dbReference type="Proteomes" id="UP001140973"/>
    </source>
</evidence>
<dbReference type="InterPro" id="IPR030395">
    <property type="entry name" value="GP_PDE_dom"/>
</dbReference>
<protein>
    <submittedName>
        <fullName evidence="5">Glycerophosphodiester phosphodiesterase family protein</fullName>
    </submittedName>
    <submittedName>
        <fullName evidence="4">Glycerophosphoryl diester phosphodiesterase</fullName>
    </submittedName>
</protein>
<evidence type="ECO:0000313" key="2">
    <source>
        <dbReference type="EMBL" id="MDE1241857.1"/>
    </source>
</evidence>
<evidence type="ECO:0000259" key="1">
    <source>
        <dbReference type="PROSITE" id="PS51704"/>
    </source>
</evidence>
<dbReference type="PANTHER" id="PTHR46211">
    <property type="entry name" value="GLYCEROPHOSPHORYL DIESTER PHOSPHODIESTERASE"/>
    <property type="match status" value="1"/>
</dbReference>
<evidence type="ECO:0000313" key="5">
    <source>
        <dbReference type="EMBL" id="WGK84254.1"/>
    </source>
</evidence>
<dbReference type="AlphaFoldDB" id="A0A9X4FD80"/>
<dbReference type="SUPFAM" id="SSF51695">
    <property type="entry name" value="PLC-like phosphodiesterases"/>
    <property type="match status" value="1"/>
</dbReference>
<dbReference type="Proteomes" id="UP001140973">
    <property type="component" value="Unassembled WGS sequence"/>
</dbReference>
<sequence>MSLIVVGHRGVAGRFPENTRVSVQAAIDLGLDWVEIDVQPTKDNVLVVCHDHTINRCSNGKGRVDAYTLQQLKQLDFGRWFNPTFTGEPIMTLEELLILAAKHQLGLNIEVKVDRHDVSNVAQQLKQQLDHSPIDKKNILLSSFSHDIMRTLALYCQGYKLGVLSERLSKKDWQLLEEINAFSCNLNFRWTSKKHVQQLQQAGYQVWCYTVNNPKKLRHLQTINAVFSDYPELFLDNH</sequence>
<evidence type="ECO:0000313" key="7">
    <source>
        <dbReference type="Proteomes" id="UP001241226"/>
    </source>
</evidence>
<proteinExistence type="predicted"/>
<dbReference type="Gene3D" id="3.20.20.190">
    <property type="entry name" value="Phosphatidylinositol (PI) phosphodiesterase"/>
    <property type="match status" value="1"/>
</dbReference>
<reference evidence="4 7" key="1">
    <citation type="submission" date="2022-02" db="EMBL/GenBank/DDBJ databases">
        <title>Emergence and expansion in Europe of a Vibrio aestuarianus clonal complex pathogenic for oysters.</title>
        <authorList>
            <person name="Mesnil A."/>
            <person name="Travers M.-A."/>
        </authorList>
    </citation>
    <scope>NUCLEOTIDE SEQUENCE</scope>
    <source>
        <strain evidence="4">151-ITT-15-cp-1</strain>
        <strain evidence="2">19_064_11T1</strain>
        <strain evidence="3">19_064_15T1</strain>
        <strain evidence="5 7">U17</strain>
    </source>
</reference>
<evidence type="ECO:0000313" key="3">
    <source>
        <dbReference type="EMBL" id="MDE1347219.1"/>
    </source>
</evidence>
<gene>
    <name evidence="4" type="ORF">L9W73_04540</name>
    <name evidence="2" type="ORF">L9W94_06790</name>
    <name evidence="3" type="ORF">L9X51_12345</name>
    <name evidence="5" type="ORF">PYE67_07435</name>
</gene>
<dbReference type="GO" id="GO:0008081">
    <property type="term" value="F:phosphoric diester hydrolase activity"/>
    <property type="evidence" value="ECO:0007669"/>
    <property type="project" value="InterPro"/>
</dbReference>
<dbReference type="Proteomes" id="UP001140979">
    <property type="component" value="Unassembled WGS sequence"/>
</dbReference>
<dbReference type="PROSITE" id="PS51704">
    <property type="entry name" value="GP_PDE"/>
    <property type="match status" value="1"/>
</dbReference>
<dbReference type="EMBL" id="CP118711">
    <property type="protein sequence ID" value="WGK84254.1"/>
    <property type="molecule type" value="Genomic_DNA"/>
</dbReference>
<dbReference type="Pfam" id="PF03009">
    <property type="entry name" value="GDPD"/>
    <property type="match status" value="1"/>
</dbReference>
<dbReference type="EMBL" id="JAKNAP010000009">
    <property type="protein sequence ID" value="MDE1356580.1"/>
    <property type="molecule type" value="Genomic_DNA"/>
</dbReference>
<dbReference type="GO" id="GO:0006629">
    <property type="term" value="P:lipid metabolic process"/>
    <property type="evidence" value="ECO:0007669"/>
    <property type="project" value="InterPro"/>
</dbReference>
<accession>A0A9X4FD80</accession>
<dbReference type="Proteomes" id="UP001140978">
    <property type="component" value="Unassembled WGS sequence"/>
</dbReference>
<dbReference type="EMBL" id="JAKNBA010000008">
    <property type="protein sequence ID" value="MDE1241857.1"/>
    <property type="molecule type" value="Genomic_DNA"/>
</dbReference>
<evidence type="ECO:0000313" key="4">
    <source>
        <dbReference type="EMBL" id="MDE1356580.1"/>
    </source>
</evidence>
<dbReference type="RefSeq" id="WP_176246518.1">
    <property type="nucleotide sequence ID" value="NZ_CALYLG010000369.1"/>
</dbReference>
<organism evidence="4 6">
    <name type="scientific">Vibrio aestuarianus</name>
    <dbReference type="NCBI Taxonomy" id="28171"/>
    <lineage>
        <taxon>Bacteria</taxon>
        <taxon>Pseudomonadati</taxon>
        <taxon>Pseudomonadota</taxon>
        <taxon>Gammaproteobacteria</taxon>
        <taxon>Vibrionales</taxon>
        <taxon>Vibrionaceae</taxon>
        <taxon>Vibrio</taxon>
    </lineage>
</organism>
<name>A0A9X4FD80_9VIBR</name>
<dbReference type="EMBL" id="JAKNAX010000032">
    <property type="protein sequence ID" value="MDE1347219.1"/>
    <property type="molecule type" value="Genomic_DNA"/>
</dbReference>
<dbReference type="InterPro" id="IPR017946">
    <property type="entry name" value="PLC-like_Pdiesterase_TIM-brl"/>
</dbReference>
<dbReference type="PANTHER" id="PTHR46211:SF1">
    <property type="entry name" value="GLYCEROPHOSPHODIESTER PHOSPHODIESTERASE, CYTOPLASMIC"/>
    <property type="match status" value="1"/>
</dbReference>
<feature type="domain" description="GP-PDE" evidence="1">
    <location>
        <begin position="3"/>
        <end position="238"/>
    </location>
</feature>
<dbReference type="Proteomes" id="UP001241226">
    <property type="component" value="Chromosome 1"/>
</dbReference>